<proteinExistence type="predicted"/>
<dbReference type="EMBL" id="JAGQLF010000013">
    <property type="protein sequence ID" value="MCA9386722.1"/>
    <property type="molecule type" value="Genomic_DNA"/>
</dbReference>
<dbReference type="Proteomes" id="UP000714915">
    <property type="component" value="Unassembled WGS sequence"/>
</dbReference>
<evidence type="ECO:0000313" key="1">
    <source>
        <dbReference type="EMBL" id="MCA9386722.1"/>
    </source>
</evidence>
<name>A0A955LAL1_9BACT</name>
<reference evidence="1" key="1">
    <citation type="submission" date="2020-04" db="EMBL/GenBank/DDBJ databases">
        <authorList>
            <person name="Zhang T."/>
        </authorList>
    </citation>
    <scope>NUCLEOTIDE SEQUENCE</scope>
    <source>
        <strain evidence="1">HKST-UBA09</strain>
    </source>
</reference>
<organism evidence="1 2">
    <name type="scientific">Candidatus Dojkabacteria bacterium</name>
    <dbReference type="NCBI Taxonomy" id="2099670"/>
    <lineage>
        <taxon>Bacteria</taxon>
        <taxon>Candidatus Dojkabacteria</taxon>
    </lineage>
</organism>
<accession>A0A955LAL1</accession>
<dbReference type="AlphaFoldDB" id="A0A955LAL1"/>
<reference evidence="1" key="2">
    <citation type="journal article" date="2021" name="Microbiome">
        <title>Successional dynamics and alternative stable states in a saline activated sludge microbial community over 9 years.</title>
        <authorList>
            <person name="Wang Y."/>
            <person name="Ye J."/>
            <person name="Ju F."/>
            <person name="Liu L."/>
            <person name="Boyd J.A."/>
            <person name="Deng Y."/>
            <person name="Parks D.H."/>
            <person name="Jiang X."/>
            <person name="Yin X."/>
            <person name="Woodcroft B.J."/>
            <person name="Tyson G.W."/>
            <person name="Hugenholtz P."/>
            <person name="Polz M.F."/>
            <person name="Zhang T."/>
        </authorList>
    </citation>
    <scope>NUCLEOTIDE SEQUENCE</scope>
    <source>
        <strain evidence="1">HKST-UBA09</strain>
    </source>
</reference>
<gene>
    <name evidence="1" type="ORF">KC669_01680</name>
</gene>
<protein>
    <submittedName>
        <fullName evidence="1">Uncharacterized protein</fullName>
    </submittedName>
</protein>
<sequence>MVNTEIEDLSEVPFDSPSVFSLSGDRVLSVRVSKSETVAVEEIHRTDFGYFLINTEKGYMVTVIGKHLPIFLNNNRYPDWKVHVNVILPQLFNRNSEDRFTYIDSLADAIILGDDDIRKDQYIFFFEYRNQPVVLVSQKIIEKVQNTQLGEFRNIRRKWNLYIGKWPPLRYMQDNYDFFEEYLPEFTFPPAGKYLTKYGYRVFASGNNLIQTLHIVEEHRVNPNIKNPGVYFFWNTIPTEFISRHPEIFEN</sequence>
<evidence type="ECO:0000313" key="2">
    <source>
        <dbReference type="Proteomes" id="UP000714915"/>
    </source>
</evidence>
<comment type="caution">
    <text evidence="1">The sequence shown here is derived from an EMBL/GenBank/DDBJ whole genome shotgun (WGS) entry which is preliminary data.</text>
</comment>